<feature type="transmembrane region" description="Helical" evidence="1">
    <location>
        <begin position="21"/>
        <end position="39"/>
    </location>
</feature>
<protein>
    <submittedName>
        <fullName evidence="2">Uncharacterized protein</fullName>
    </submittedName>
</protein>
<accession>A0ABN9SHB9</accession>
<keyword evidence="1" id="KW-0472">Membrane</keyword>
<proteinExistence type="predicted"/>
<keyword evidence="3" id="KW-1185">Reference proteome</keyword>
<keyword evidence="1" id="KW-0812">Transmembrane</keyword>
<evidence type="ECO:0000256" key="1">
    <source>
        <dbReference type="SAM" id="Phobius"/>
    </source>
</evidence>
<keyword evidence="1" id="KW-1133">Transmembrane helix</keyword>
<reference evidence="2" key="1">
    <citation type="submission" date="2023-10" db="EMBL/GenBank/DDBJ databases">
        <authorList>
            <person name="Chen Y."/>
            <person name="Shah S."/>
            <person name="Dougan E. K."/>
            <person name="Thang M."/>
            <person name="Chan C."/>
        </authorList>
    </citation>
    <scope>NUCLEOTIDE SEQUENCE [LARGE SCALE GENOMIC DNA]</scope>
</reference>
<dbReference type="Proteomes" id="UP001189429">
    <property type="component" value="Unassembled WGS sequence"/>
</dbReference>
<evidence type="ECO:0000313" key="2">
    <source>
        <dbReference type="EMBL" id="CAK0831080.1"/>
    </source>
</evidence>
<sequence length="126" mass="13810">MILQMSLLSVNRSFIVSIKNFVVVLMGVLLLLLAPNLILRASYRLKKLRTSLLHVQVSLVVMISKCVVNLLVVPNVLLRMCLLMAMPGQVVPPVPHCGLPAVRLRLPGSLDLPLRLSCCRSLSCAS</sequence>
<dbReference type="EMBL" id="CAUYUJ010011113">
    <property type="protein sequence ID" value="CAK0831080.1"/>
    <property type="molecule type" value="Genomic_DNA"/>
</dbReference>
<comment type="caution">
    <text evidence="2">The sequence shown here is derived from an EMBL/GenBank/DDBJ whole genome shotgun (WGS) entry which is preliminary data.</text>
</comment>
<name>A0ABN9SHB9_9DINO</name>
<feature type="transmembrane region" description="Helical" evidence="1">
    <location>
        <begin position="59"/>
        <end position="78"/>
    </location>
</feature>
<organism evidence="2 3">
    <name type="scientific">Prorocentrum cordatum</name>
    <dbReference type="NCBI Taxonomy" id="2364126"/>
    <lineage>
        <taxon>Eukaryota</taxon>
        <taxon>Sar</taxon>
        <taxon>Alveolata</taxon>
        <taxon>Dinophyceae</taxon>
        <taxon>Prorocentrales</taxon>
        <taxon>Prorocentraceae</taxon>
        <taxon>Prorocentrum</taxon>
    </lineage>
</organism>
<evidence type="ECO:0000313" key="3">
    <source>
        <dbReference type="Proteomes" id="UP001189429"/>
    </source>
</evidence>
<gene>
    <name evidence="2" type="ORF">PCOR1329_LOCUS29519</name>
</gene>